<evidence type="ECO:0000256" key="2">
    <source>
        <dbReference type="ARBA" id="ARBA00022679"/>
    </source>
</evidence>
<dbReference type="GO" id="GO:0008662">
    <property type="term" value="F:1-phosphofructokinase activity"/>
    <property type="evidence" value="ECO:0007669"/>
    <property type="project" value="UniProtKB-UniRule"/>
</dbReference>
<dbReference type="InterPro" id="IPR017583">
    <property type="entry name" value="Tagatose/fructose_Pkinase"/>
</dbReference>
<sequence>MITTLTLNAALDKTYYLQTLSIGQTNRLRDVHIEPGGKGINVAKVLHSLGLEVTAGGFIGGNNGKVISALLQDRGVGHEFIGIQGESRTCLTIIDNEREEETEILESGPNISSEDWEKICHFTDAAAKKSTIMTLSGSLPQGVPADGYGQLIDIIKQNGSKAILDSSGAALRYGLEKAPFAVKPNERELKQWLNKETLSLSEALEAGKMFIQKGIQYVCLSLGKEGALFFTRDEVFHVKAPVVNAVNTIGCGDAMVAGLAAGFYQNLPARDVILLAAACGSANAMMPQAGQVALTDLEELRKQVVVKKIDNILS</sequence>
<keyword evidence="11" id="KW-1185">Reference proteome</keyword>
<keyword evidence="4 8" id="KW-0418">Kinase</keyword>
<dbReference type="EMBL" id="SLXK01000036">
    <property type="protein sequence ID" value="TCP22333.1"/>
    <property type="molecule type" value="Genomic_DNA"/>
</dbReference>
<dbReference type="InterPro" id="IPR011611">
    <property type="entry name" value="PfkB_dom"/>
</dbReference>
<dbReference type="OrthoDB" id="9801219at2"/>
<dbReference type="GO" id="GO:0044281">
    <property type="term" value="P:small molecule metabolic process"/>
    <property type="evidence" value="ECO:0007669"/>
    <property type="project" value="UniProtKB-ARBA"/>
</dbReference>
<dbReference type="FunFam" id="3.40.1190.20:FF:000001">
    <property type="entry name" value="Phosphofructokinase"/>
    <property type="match status" value="1"/>
</dbReference>
<dbReference type="UniPathway" id="UPA00704">
    <property type="reaction ID" value="UER00715"/>
</dbReference>
<dbReference type="PANTHER" id="PTHR46566:SF2">
    <property type="entry name" value="ATP-DEPENDENT 6-PHOSPHOFRUCTOKINASE ISOZYME 2"/>
    <property type="match status" value="1"/>
</dbReference>
<keyword evidence="3 7" id="KW-0547">Nucleotide-binding</keyword>
<comment type="function">
    <text evidence="8">Catalyzes the ATP-dependent phosphorylation of fructose-l-phosphate to fructose-l,6-bisphosphate.</text>
</comment>
<evidence type="ECO:0000256" key="5">
    <source>
        <dbReference type="ARBA" id="ARBA00022840"/>
    </source>
</evidence>
<dbReference type="InterPro" id="IPR022463">
    <property type="entry name" value="1-PFruKinase"/>
</dbReference>
<evidence type="ECO:0000256" key="6">
    <source>
        <dbReference type="ARBA" id="ARBA00047745"/>
    </source>
</evidence>
<proteinExistence type="inferred from homology"/>
<organism evidence="10 11">
    <name type="scientific">Scopulibacillus darangshiensis</name>
    <dbReference type="NCBI Taxonomy" id="442528"/>
    <lineage>
        <taxon>Bacteria</taxon>
        <taxon>Bacillati</taxon>
        <taxon>Bacillota</taxon>
        <taxon>Bacilli</taxon>
        <taxon>Bacillales</taxon>
        <taxon>Sporolactobacillaceae</taxon>
        <taxon>Scopulibacillus</taxon>
    </lineage>
</organism>
<comment type="similarity">
    <text evidence="1">Belongs to the carbohydrate kinase pfkB family.</text>
</comment>
<dbReference type="RefSeq" id="WP_132747561.1">
    <property type="nucleotide sequence ID" value="NZ_SLXK01000036.1"/>
</dbReference>
<dbReference type="Proteomes" id="UP000295416">
    <property type="component" value="Unassembled WGS sequence"/>
</dbReference>
<evidence type="ECO:0000256" key="1">
    <source>
        <dbReference type="ARBA" id="ARBA00005380"/>
    </source>
</evidence>
<dbReference type="EC" id="2.7.1.144" evidence="7"/>
<dbReference type="InterPro" id="IPR029056">
    <property type="entry name" value="Ribokinase-like"/>
</dbReference>
<dbReference type="GO" id="GO:0009024">
    <property type="term" value="F:tagatose-6-phosphate kinase activity"/>
    <property type="evidence" value="ECO:0007669"/>
    <property type="project" value="UniProtKB-EC"/>
</dbReference>
<dbReference type="PANTHER" id="PTHR46566">
    <property type="entry name" value="1-PHOSPHOFRUCTOKINASE-RELATED"/>
    <property type="match status" value="1"/>
</dbReference>
<dbReference type="GO" id="GO:0005988">
    <property type="term" value="P:lactose metabolic process"/>
    <property type="evidence" value="ECO:0007669"/>
    <property type="project" value="UniProtKB-KW"/>
</dbReference>
<accession>A0A4R2NL42</accession>
<dbReference type="CDD" id="cd01164">
    <property type="entry name" value="FruK_PfkB_like"/>
    <property type="match status" value="1"/>
</dbReference>
<keyword evidence="2 7" id="KW-0808">Transferase</keyword>
<keyword evidence="7" id="KW-0423">Lactose metabolism</keyword>
<reference evidence="10 11" key="1">
    <citation type="submission" date="2019-03" db="EMBL/GenBank/DDBJ databases">
        <title>Genomic Encyclopedia of Type Strains, Phase IV (KMG-IV): sequencing the most valuable type-strain genomes for metagenomic binning, comparative biology and taxonomic classification.</title>
        <authorList>
            <person name="Goeker M."/>
        </authorList>
    </citation>
    <scope>NUCLEOTIDE SEQUENCE [LARGE SCALE GENOMIC DNA]</scope>
    <source>
        <strain evidence="10 11">DSM 19377</strain>
    </source>
</reference>
<name>A0A4R2NL42_9BACL</name>
<dbReference type="GO" id="GO:2001059">
    <property type="term" value="P:D-tagatose 6-phosphate catabolic process"/>
    <property type="evidence" value="ECO:0007669"/>
    <property type="project" value="UniProtKB-UniPathway"/>
</dbReference>
<feature type="domain" description="Carbohydrate kinase PfkB" evidence="9">
    <location>
        <begin position="8"/>
        <end position="284"/>
    </location>
</feature>
<dbReference type="PIRSF" id="PIRSF000535">
    <property type="entry name" value="1PFK/6PFK/LacC"/>
    <property type="match status" value="1"/>
</dbReference>
<comment type="pathway">
    <text evidence="7">Carbohydrate metabolism; D-tagatose 6-phosphate degradation; D-glyceraldehyde 3-phosphate and glycerone phosphate from D-tagatose 6-phosphate: step 1/2.</text>
</comment>
<protein>
    <recommendedName>
        <fullName evidence="7">Tagatose-6-phosphate kinase</fullName>
        <ecNumber evidence="7">2.7.1.144</ecNumber>
    </recommendedName>
</protein>
<comment type="similarity">
    <text evidence="7">Belongs to the carbohydrate kinase PfkB family. LacC subfamily.</text>
</comment>
<evidence type="ECO:0000313" key="10">
    <source>
        <dbReference type="EMBL" id="TCP22333.1"/>
    </source>
</evidence>
<dbReference type="Gene3D" id="3.40.1190.20">
    <property type="match status" value="1"/>
</dbReference>
<gene>
    <name evidence="10" type="ORF">EV207_13620</name>
</gene>
<dbReference type="NCBIfam" id="TIGR03168">
    <property type="entry name" value="1-PFK"/>
    <property type="match status" value="1"/>
</dbReference>
<evidence type="ECO:0000256" key="8">
    <source>
        <dbReference type="RuleBase" id="RU369061"/>
    </source>
</evidence>
<comment type="catalytic activity">
    <reaction evidence="7">
        <text>D-tagatofuranose 6-phosphate + ATP = D-tagatofuranose 1,6-bisphosphate + ADP + H(+)</text>
        <dbReference type="Rhea" id="RHEA:12420"/>
        <dbReference type="ChEBI" id="CHEBI:15378"/>
        <dbReference type="ChEBI" id="CHEBI:30616"/>
        <dbReference type="ChEBI" id="CHEBI:58694"/>
        <dbReference type="ChEBI" id="CHEBI:58695"/>
        <dbReference type="ChEBI" id="CHEBI:456216"/>
        <dbReference type="EC" id="2.7.1.144"/>
    </reaction>
</comment>
<keyword evidence="5 7" id="KW-0067">ATP-binding</keyword>
<dbReference type="InterPro" id="IPR002173">
    <property type="entry name" value="Carboh/pur_kinase_PfkB_CS"/>
</dbReference>
<comment type="catalytic activity">
    <reaction evidence="6 8">
        <text>beta-D-fructose 1-phosphate + ATP = beta-D-fructose 1,6-bisphosphate + ADP + H(+)</text>
        <dbReference type="Rhea" id="RHEA:14213"/>
        <dbReference type="ChEBI" id="CHEBI:15378"/>
        <dbReference type="ChEBI" id="CHEBI:30616"/>
        <dbReference type="ChEBI" id="CHEBI:32966"/>
        <dbReference type="ChEBI" id="CHEBI:138881"/>
        <dbReference type="ChEBI" id="CHEBI:456216"/>
        <dbReference type="EC" id="2.7.1.56"/>
    </reaction>
</comment>
<evidence type="ECO:0000256" key="7">
    <source>
        <dbReference type="PIRNR" id="PIRNR000535"/>
    </source>
</evidence>
<dbReference type="GO" id="GO:0016052">
    <property type="term" value="P:carbohydrate catabolic process"/>
    <property type="evidence" value="ECO:0007669"/>
    <property type="project" value="UniProtKB-ARBA"/>
</dbReference>
<evidence type="ECO:0000256" key="4">
    <source>
        <dbReference type="ARBA" id="ARBA00022777"/>
    </source>
</evidence>
<dbReference type="Pfam" id="PF00294">
    <property type="entry name" value="PfkB"/>
    <property type="match status" value="1"/>
</dbReference>
<evidence type="ECO:0000259" key="9">
    <source>
        <dbReference type="Pfam" id="PF00294"/>
    </source>
</evidence>
<dbReference type="GO" id="GO:0005829">
    <property type="term" value="C:cytosol"/>
    <property type="evidence" value="ECO:0007669"/>
    <property type="project" value="TreeGrafter"/>
</dbReference>
<dbReference type="SUPFAM" id="SSF53613">
    <property type="entry name" value="Ribokinase-like"/>
    <property type="match status" value="1"/>
</dbReference>
<comment type="caution">
    <text evidence="10">The sequence shown here is derived from an EMBL/GenBank/DDBJ whole genome shotgun (WGS) entry which is preliminary data.</text>
</comment>
<dbReference type="AlphaFoldDB" id="A0A4R2NL42"/>
<dbReference type="PROSITE" id="PS00583">
    <property type="entry name" value="PFKB_KINASES_1"/>
    <property type="match status" value="1"/>
</dbReference>
<evidence type="ECO:0000256" key="3">
    <source>
        <dbReference type="ARBA" id="ARBA00022741"/>
    </source>
</evidence>
<dbReference type="NCBIfam" id="TIGR03828">
    <property type="entry name" value="pfkB"/>
    <property type="match status" value="1"/>
</dbReference>
<dbReference type="GO" id="GO:0005524">
    <property type="term" value="F:ATP binding"/>
    <property type="evidence" value="ECO:0007669"/>
    <property type="project" value="UniProtKB-UniRule"/>
</dbReference>
<evidence type="ECO:0000313" key="11">
    <source>
        <dbReference type="Proteomes" id="UP000295416"/>
    </source>
</evidence>